<protein>
    <recommendedName>
        <fullName evidence="1">General transcription and DNA repair factor IIH subunit TFB5</fullName>
    </recommendedName>
</protein>
<evidence type="ECO:0000256" key="1">
    <source>
        <dbReference type="RuleBase" id="RU368032"/>
    </source>
</evidence>
<dbReference type="AlphaFoldDB" id="A0A9P4JGL3"/>
<evidence type="ECO:0000313" key="2">
    <source>
        <dbReference type="EMBL" id="KAF2196138.1"/>
    </source>
</evidence>
<dbReference type="Pfam" id="PF06331">
    <property type="entry name" value="Tfb5"/>
    <property type="match status" value="1"/>
</dbReference>
<comment type="function">
    <text evidence="1">In NER, TFIIH acts by opening DNA around the lesion to allow the excision of the damaged oligonucleotide and its replacement by a new DNA fragment. In transcription, TFIIH has an essential role in transcription initiation. When the pre-initiation complex (PIC) has been established, TFIIH is required for promoter opening and promoter escape.</text>
</comment>
<dbReference type="GO" id="GO:0006289">
    <property type="term" value="P:nucleotide-excision repair"/>
    <property type="evidence" value="ECO:0007669"/>
    <property type="project" value="InterPro"/>
</dbReference>
<dbReference type="SUPFAM" id="SSF142897">
    <property type="entry name" value="TFB5-like"/>
    <property type="match status" value="1"/>
</dbReference>
<dbReference type="GO" id="GO:0000439">
    <property type="term" value="C:transcription factor TFIIH core complex"/>
    <property type="evidence" value="ECO:0007669"/>
    <property type="project" value="UniProtKB-UniRule"/>
</dbReference>
<keyword evidence="3" id="KW-1185">Reference proteome</keyword>
<dbReference type="InterPro" id="IPR035935">
    <property type="entry name" value="TFB5-like_sf"/>
</dbReference>
<comment type="subunit">
    <text evidence="1">Component of the 7-subunit TFIIH core complex.</text>
</comment>
<comment type="subcellular location">
    <subcellularLocation>
        <location evidence="1">Nucleus</location>
    </subcellularLocation>
</comment>
<sequence>MPKALKGTLITTNYVFDQHGQQLIPVLGTLVKCDASIKAMIMDIDNAQGNDMIVEDLDDEHVLVKDNKVAELKQLLTEKISVHLREPETSDSEGN</sequence>
<dbReference type="EMBL" id="ML994467">
    <property type="protein sequence ID" value="KAF2196138.1"/>
    <property type="molecule type" value="Genomic_DNA"/>
</dbReference>
<organism evidence="2 3">
    <name type="scientific">Delitschia confertaspora ATCC 74209</name>
    <dbReference type="NCBI Taxonomy" id="1513339"/>
    <lineage>
        <taxon>Eukaryota</taxon>
        <taxon>Fungi</taxon>
        <taxon>Dikarya</taxon>
        <taxon>Ascomycota</taxon>
        <taxon>Pezizomycotina</taxon>
        <taxon>Dothideomycetes</taxon>
        <taxon>Pleosporomycetidae</taxon>
        <taxon>Pleosporales</taxon>
        <taxon>Delitschiaceae</taxon>
        <taxon>Delitschia</taxon>
    </lineage>
</organism>
<dbReference type="Gene3D" id="3.30.70.1220">
    <property type="entry name" value="TFB5-like"/>
    <property type="match status" value="1"/>
</dbReference>
<gene>
    <name evidence="2" type="ORF">GQ43DRAFT_275538</name>
</gene>
<comment type="similarity">
    <text evidence="1">Belongs to the TFB5 family.</text>
</comment>
<dbReference type="SMART" id="SM01395">
    <property type="entry name" value="Tbf5"/>
    <property type="match status" value="1"/>
</dbReference>
<proteinExistence type="inferred from homology"/>
<dbReference type="Proteomes" id="UP000799536">
    <property type="component" value="Unassembled WGS sequence"/>
</dbReference>
<keyword evidence="1" id="KW-0805">Transcription regulation</keyword>
<keyword evidence="1" id="KW-0227">DNA damage</keyword>
<reference evidence="2" key="1">
    <citation type="journal article" date="2020" name="Stud. Mycol.">
        <title>101 Dothideomycetes genomes: a test case for predicting lifestyles and emergence of pathogens.</title>
        <authorList>
            <person name="Haridas S."/>
            <person name="Albert R."/>
            <person name="Binder M."/>
            <person name="Bloem J."/>
            <person name="Labutti K."/>
            <person name="Salamov A."/>
            <person name="Andreopoulos B."/>
            <person name="Baker S."/>
            <person name="Barry K."/>
            <person name="Bills G."/>
            <person name="Bluhm B."/>
            <person name="Cannon C."/>
            <person name="Castanera R."/>
            <person name="Culley D."/>
            <person name="Daum C."/>
            <person name="Ezra D."/>
            <person name="Gonzalez J."/>
            <person name="Henrissat B."/>
            <person name="Kuo A."/>
            <person name="Liang C."/>
            <person name="Lipzen A."/>
            <person name="Lutzoni F."/>
            <person name="Magnuson J."/>
            <person name="Mondo S."/>
            <person name="Nolan M."/>
            <person name="Ohm R."/>
            <person name="Pangilinan J."/>
            <person name="Park H.-J."/>
            <person name="Ramirez L."/>
            <person name="Alfaro M."/>
            <person name="Sun H."/>
            <person name="Tritt A."/>
            <person name="Yoshinaga Y."/>
            <person name="Zwiers L.-H."/>
            <person name="Turgeon B."/>
            <person name="Goodwin S."/>
            <person name="Spatafora J."/>
            <person name="Crous P."/>
            <person name="Grigoriev I."/>
        </authorList>
    </citation>
    <scope>NUCLEOTIDE SEQUENCE</scope>
    <source>
        <strain evidence="2">ATCC 74209</strain>
    </source>
</reference>
<dbReference type="OrthoDB" id="354at2759"/>
<dbReference type="InterPro" id="IPR009400">
    <property type="entry name" value="TFIIH_TTDA/Tfb5"/>
</dbReference>
<dbReference type="GO" id="GO:0006367">
    <property type="term" value="P:transcription initiation at RNA polymerase II promoter"/>
    <property type="evidence" value="ECO:0007669"/>
    <property type="project" value="UniProtKB-UniRule"/>
</dbReference>
<keyword evidence="1" id="KW-0804">Transcription</keyword>
<keyword evidence="1" id="KW-0539">Nucleus</keyword>
<keyword evidence="1" id="KW-0234">DNA repair</keyword>
<comment type="caution">
    <text evidence="2">The sequence shown here is derived from an EMBL/GenBank/DDBJ whole genome shotgun (WGS) entry which is preliminary data.</text>
</comment>
<accession>A0A9P4JGL3</accession>
<name>A0A9P4JGL3_9PLEO</name>
<evidence type="ECO:0000313" key="3">
    <source>
        <dbReference type="Proteomes" id="UP000799536"/>
    </source>
</evidence>